<dbReference type="PANTHER" id="PTHR14150">
    <property type="entry name" value="U3 SMALL NUCLEOLAR RNA-ASSOCIATED PROTEIN 14"/>
    <property type="match status" value="1"/>
</dbReference>
<reference evidence="5 6" key="1">
    <citation type="journal article" date="2019" name="Genome Biol. Evol.">
        <title>Insights into the evolution of the New World diploid cottons (Gossypium, subgenus Houzingenia) based on genome sequencing.</title>
        <authorList>
            <person name="Grover C.E."/>
            <person name="Arick M.A. 2nd"/>
            <person name="Thrash A."/>
            <person name="Conover J.L."/>
            <person name="Sanders W.S."/>
            <person name="Peterson D.G."/>
            <person name="Frelichowski J.E."/>
            <person name="Scheffler J.A."/>
            <person name="Scheffler B.E."/>
            <person name="Wendel J.F."/>
        </authorList>
    </citation>
    <scope>NUCLEOTIDE SEQUENCE [LARGE SCALE GENOMIC DNA]</scope>
    <source>
        <strain evidence="5">6</strain>
        <tissue evidence="5">Leaf</tissue>
    </source>
</reference>
<dbReference type="GO" id="GO:0006364">
    <property type="term" value="P:rRNA processing"/>
    <property type="evidence" value="ECO:0007669"/>
    <property type="project" value="InterPro"/>
</dbReference>
<name>A0A7J9JJ52_9ROSI</name>
<comment type="caution">
    <text evidence="5">The sequence shown here is derived from an EMBL/GenBank/DDBJ whole genome shotgun (WGS) entry which is preliminary data.</text>
</comment>
<keyword evidence="2" id="KW-0597">Phosphoprotein</keyword>
<protein>
    <submittedName>
        <fullName evidence="5">Uncharacterized protein</fullName>
    </submittedName>
</protein>
<evidence type="ECO:0000256" key="2">
    <source>
        <dbReference type="ARBA" id="ARBA00022553"/>
    </source>
</evidence>
<accession>A0A7J9JJ52</accession>
<evidence type="ECO:0000313" key="6">
    <source>
        <dbReference type="Proteomes" id="UP000593575"/>
    </source>
</evidence>
<evidence type="ECO:0000256" key="4">
    <source>
        <dbReference type="SAM" id="MobiDB-lite"/>
    </source>
</evidence>
<organism evidence="5 6">
    <name type="scientific">Gossypium armourianum</name>
    <dbReference type="NCBI Taxonomy" id="34283"/>
    <lineage>
        <taxon>Eukaryota</taxon>
        <taxon>Viridiplantae</taxon>
        <taxon>Streptophyta</taxon>
        <taxon>Embryophyta</taxon>
        <taxon>Tracheophyta</taxon>
        <taxon>Spermatophyta</taxon>
        <taxon>Magnoliopsida</taxon>
        <taxon>eudicotyledons</taxon>
        <taxon>Gunneridae</taxon>
        <taxon>Pentapetalae</taxon>
        <taxon>rosids</taxon>
        <taxon>malvids</taxon>
        <taxon>Malvales</taxon>
        <taxon>Malvaceae</taxon>
        <taxon>Malvoideae</taxon>
        <taxon>Gossypium</taxon>
    </lineage>
</organism>
<evidence type="ECO:0000256" key="1">
    <source>
        <dbReference type="ARBA" id="ARBA00004604"/>
    </source>
</evidence>
<dbReference type="PANTHER" id="PTHR14150:SF12">
    <property type="entry name" value="U3 SMALL NUCLEOLAR RNA-ASSOCIATED PROTEIN 14 HOMOLOG A"/>
    <property type="match status" value="1"/>
</dbReference>
<dbReference type="InterPro" id="IPR006709">
    <property type="entry name" value="SSU_processome_Utp14"/>
</dbReference>
<gene>
    <name evidence="5" type="ORF">Goarm_006790</name>
</gene>
<comment type="subcellular location">
    <subcellularLocation>
        <location evidence="1">Nucleus</location>
        <location evidence="1">Nucleolus</location>
    </subcellularLocation>
</comment>
<keyword evidence="3" id="KW-0539">Nucleus</keyword>
<dbReference type="AlphaFoldDB" id="A0A7J9JJ52"/>
<sequence length="186" mass="21724">MKQRDHVTQMRSLLFRHVMKQKRIKMIKSKTYHRLKNKDKLKVESAEMLMDPEAAKEQARKQEFKRAEERMTLKHKNKSKWARRILERGLNAQDEGTRAAMAEQLHRHALLTRKIDTVKDRSSSSDSSSDDNDEGSNEDRASELLGKAKDKTLKVLEDDEELPNSGLFPFMLFSDINRTKIRSTIL</sequence>
<evidence type="ECO:0000256" key="3">
    <source>
        <dbReference type="ARBA" id="ARBA00023242"/>
    </source>
</evidence>
<evidence type="ECO:0000313" key="5">
    <source>
        <dbReference type="EMBL" id="MBA0834436.1"/>
    </source>
</evidence>
<proteinExistence type="predicted"/>
<feature type="compositionally biased region" description="Basic and acidic residues" evidence="4">
    <location>
        <begin position="137"/>
        <end position="155"/>
    </location>
</feature>
<dbReference type="Proteomes" id="UP000593575">
    <property type="component" value="Unassembled WGS sequence"/>
</dbReference>
<keyword evidence="6" id="KW-1185">Reference proteome</keyword>
<dbReference type="Pfam" id="PF04615">
    <property type="entry name" value="Utp14"/>
    <property type="match status" value="1"/>
</dbReference>
<dbReference type="EMBL" id="JABFAE010000008">
    <property type="protein sequence ID" value="MBA0834436.1"/>
    <property type="molecule type" value="Genomic_DNA"/>
</dbReference>
<feature type="region of interest" description="Disordered" evidence="4">
    <location>
        <begin position="116"/>
        <end position="155"/>
    </location>
</feature>
<dbReference type="GO" id="GO:0032040">
    <property type="term" value="C:small-subunit processome"/>
    <property type="evidence" value="ECO:0007669"/>
    <property type="project" value="InterPro"/>
</dbReference>